<organism evidence="4 5">
    <name type="scientific">Megasphaera hominis</name>
    <dbReference type="NCBI Taxonomy" id="159836"/>
    <lineage>
        <taxon>Bacteria</taxon>
        <taxon>Bacillati</taxon>
        <taxon>Bacillota</taxon>
        <taxon>Negativicutes</taxon>
        <taxon>Veillonellales</taxon>
        <taxon>Veillonellaceae</taxon>
        <taxon>Megasphaera</taxon>
    </lineage>
</organism>
<gene>
    <name evidence="4" type="ORF">H8J70_01500</name>
</gene>
<dbReference type="SMART" id="SM00327">
    <property type="entry name" value="VWA"/>
    <property type="match status" value="1"/>
</dbReference>
<feature type="compositionally biased region" description="Polar residues" evidence="1">
    <location>
        <begin position="57"/>
        <end position="73"/>
    </location>
</feature>
<comment type="caution">
    <text evidence="4">The sequence shown here is derived from an EMBL/GenBank/DDBJ whole genome shotgun (WGS) entry which is preliminary data.</text>
</comment>
<dbReference type="Pfam" id="PF00092">
    <property type="entry name" value="VWA"/>
    <property type="match status" value="1"/>
</dbReference>
<dbReference type="CDD" id="cd00198">
    <property type="entry name" value="vWFA"/>
    <property type="match status" value="1"/>
</dbReference>
<dbReference type="PROSITE" id="PS50234">
    <property type="entry name" value="VWFA"/>
    <property type="match status" value="1"/>
</dbReference>
<evidence type="ECO:0000313" key="4">
    <source>
        <dbReference type="EMBL" id="MBC3535937.1"/>
    </source>
</evidence>
<feature type="chain" id="PRO_5047484329" evidence="2">
    <location>
        <begin position="24"/>
        <end position="291"/>
    </location>
</feature>
<feature type="region of interest" description="Disordered" evidence="1">
    <location>
        <begin position="56"/>
        <end position="78"/>
    </location>
</feature>
<protein>
    <submittedName>
        <fullName evidence="4">VWA domain-containing protein</fullName>
    </submittedName>
</protein>
<accession>A0ABR6VF97</accession>
<evidence type="ECO:0000259" key="3">
    <source>
        <dbReference type="PROSITE" id="PS50234"/>
    </source>
</evidence>
<evidence type="ECO:0000313" key="5">
    <source>
        <dbReference type="Proteomes" id="UP000606870"/>
    </source>
</evidence>
<proteinExistence type="predicted"/>
<evidence type="ECO:0000256" key="1">
    <source>
        <dbReference type="SAM" id="MobiDB-lite"/>
    </source>
</evidence>
<sequence length="291" mass="31122">MRYYKKIGAALCCALSLSLPALAANPWQDALNQILEQVPAVGTALKNTSGAGVVPITGSTGTAPAQTGETTGTAPAEPVKPVAPVAAKELDVVLVLDKSGSMKGLEKNTIDGYNTMLAKERKLSVPTEVTTVLFSSNYEILTDRQPIAQVSDMSEDTYTVRGATALYDAVGMAIDKMDAVKGIHDPGHQVLFVIITDGLENYSQKYDQEQIKKKIDAAQEQGWEFVFIGANMDAEKVASDLGIKEENAATYENSEKGVQANYKAVSQMVESLARTSSLVGSQWKNSIVRGN</sequence>
<keyword evidence="2" id="KW-0732">Signal</keyword>
<dbReference type="EMBL" id="JACOGK010000003">
    <property type="protein sequence ID" value="MBC3535937.1"/>
    <property type="molecule type" value="Genomic_DNA"/>
</dbReference>
<dbReference type="Proteomes" id="UP000606870">
    <property type="component" value="Unassembled WGS sequence"/>
</dbReference>
<dbReference type="Gene3D" id="3.40.50.410">
    <property type="entry name" value="von Willebrand factor, type A domain"/>
    <property type="match status" value="1"/>
</dbReference>
<dbReference type="RefSeq" id="WP_186501992.1">
    <property type="nucleotide sequence ID" value="NZ_JACOGK010000003.1"/>
</dbReference>
<feature type="signal peptide" evidence="2">
    <location>
        <begin position="1"/>
        <end position="23"/>
    </location>
</feature>
<name>A0ABR6VF97_9FIRM</name>
<dbReference type="InterPro" id="IPR036465">
    <property type="entry name" value="vWFA_dom_sf"/>
</dbReference>
<dbReference type="InterPro" id="IPR002035">
    <property type="entry name" value="VWF_A"/>
</dbReference>
<reference evidence="4 5" key="1">
    <citation type="submission" date="2020-08" db="EMBL/GenBank/DDBJ databases">
        <authorList>
            <person name="Liu C."/>
            <person name="Sun Q."/>
        </authorList>
    </citation>
    <scope>NUCLEOTIDE SEQUENCE [LARGE SCALE GENOMIC DNA]</scope>
    <source>
        <strain evidence="4 5">NSJ-59</strain>
    </source>
</reference>
<feature type="domain" description="VWFA" evidence="3">
    <location>
        <begin position="91"/>
        <end position="272"/>
    </location>
</feature>
<keyword evidence="5" id="KW-1185">Reference proteome</keyword>
<evidence type="ECO:0000256" key="2">
    <source>
        <dbReference type="SAM" id="SignalP"/>
    </source>
</evidence>
<dbReference type="SUPFAM" id="SSF53300">
    <property type="entry name" value="vWA-like"/>
    <property type="match status" value="1"/>
</dbReference>